<gene>
    <name evidence="2" type="ORF">MNOR_LOCUS1383</name>
</gene>
<evidence type="ECO:0000256" key="1">
    <source>
        <dbReference type="SAM" id="Phobius"/>
    </source>
</evidence>
<dbReference type="Proteomes" id="UP001497623">
    <property type="component" value="Unassembled WGS sequence"/>
</dbReference>
<feature type="non-terminal residue" evidence="2">
    <location>
        <position position="1"/>
    </location>
</feature>
<reference evidence="2 3" key="1">
    <citation type="submission" date="2024-05" db="EMBL/GenBank/DDBJ databases">
        <authorList>
            <person name="Wallberg A."/>
        </authorList>
    </citation>
    <scope>NUCLEOTIDE SEQUENCE [LARGE SCALE GENOMIC DNA]</scope>
</reference>
<keyword evidence="3" id="KW-1185">Reference proteome</keyword>
<name>A0AAV2PLW5_MEGNR</name>
<feature type="transmembrane region" description="Helical" evidence="1">
    <location>
        <begin position="12"/>
        <end position="35"/>
    </location>
</feature>
<evidence type="ECO:0000313" key="2">
    <source>
        <dbReference type="EMBL" id="CAL4060455.1"/>
    </source>
</evidence>
<keyword evidence="1" id="KW-0812">Transmembrane</keyword>
<accession>A0AAV2PLW5</accession>
<evidence type="ECO:0000313" key="3">
    <source>
        <dbReference type="Proteomes" id="UP001497623"/>
    </source>
</evidence>
<dbReference type="AlphaFoldDB" id="A0AAV2PLW5"/>
<proteinExistence type="predicted"/>
<sequence>LSLSLLNFTPLTFIKVLFIFKFQVFLILAFFVPFWNIDAPEYPSALWWYLCPHSEWTHTHSMSPNVTIENEDINATSSPSADSHTRAAKKNVCLLCKIPS</sequence>
<dbReference type="EMBL" id="CAXKWB010000366">
    <property type="protein sequence ID" value="CAL4060455.1"/>
    <property type="molecule type" value="Genomic_DNA"/>
</dbReference>
<keyword evidence="1" id="KW-1133">Transmembrane helix</keyword>
<organism evidence="2 3">
    <name type="scientific">Meganyctiphanes norvegica</name>
    <name type="common">Northern krill</name>
    <name type="synonym">Thysanopoda norvegica</name>
    <dbReference type="NCBI Taxonomy" id="48144"/>
    <lineage>
        <taxon>Eukaryota</taxon>
        <taxon>Metazoa</taxon>
        <taxon>Ecdysozoa</taxon>
        <taxon>Arthropoda</taxon>
        <taxon>Crustacea</taxon>
        <taxon>Multicrustacea</taxon>
        <taxon>Malacostraca</taxon>
        <taxon>Eumalacostraca</taxon>
        <taxon>Eucarida</taxon>
        <taxon>Euphausiacea</taxon>
        <taxon>Euphausiidae</taxon>
        <taxon>Meganyctiphanes</taxon>
    </lineage>
</organism>
<keyword evidence="1" id="KW-0472">Membrane</keyword>
<comment type="caution">
    <text evidence="2">The sequence shown here is derived from an EMBL/GenBank/DDBJ whole genome shotgun (WGS) entry which is preliminary data.</text>
</comment>
<protein>
    <submittedName>
        <fullName evidence="2">Uncharacterized protein</fullName>
    </submittedName>
</protein>